<name>A0ABS8HCG2_9XANT</name>
<keyword evidence="3" id="KW-1185">Reference proteome</keyword>
<dbReference type="Proteomes" id="UP001199206">
    <property type="component" value="Unassembled WGS sequence"/>
</dbReference>
<keyword evidence="1" id="KW-1133">Transmembrane helix</keyword>
<keyword evidence="1" id="KW-0812">Transmembrane</keyword>
<feature type="transmembrane region" description="Helical" evidence="1">
    <location>
        <begin position="87"/>
        <end position="106"/>
    </location>
</feature>
<protein>
    <submittedName>
        <fullName evidence="2">DUF1294 domain-containing protein</fullName>
    </submittedName>
</protein>
<proteinExistence type="predicted"/>
<dbReference type="InterPro" id="IPR010718">
    <property type="entry name" value="DUF1294"/>
</dbReference>
<dbReference type="RefSeq" id="WP_228325631.1">
    <property type="nucleotide sequence ID" value="NZ_CAWLZN010000001.1"/>
</dbReference>
<evidence type="ECO:0000256" key="1">
    <source>
        <dbReference type="SAM" id="Phobius"/>
    </source>
</evidence>
<comment type="caution">
    <text evidence="2">The sequence shown here is derived from an EMBL/GenBank/DDBJ whole genome shotgun (WGS) entry which is preliminary data.</text>
</comment>
<feature type="transmembrane region" description="Helical" evidence="1">
    <location>
        <begin position="56"/>
        <end position="75"/>
    </location>
</feature>
<organism evidence="2 3">
    <name type="scientific">Xanthomonas cassavae CFBP 4642</name>
    <dbReference type="NCBI Taxonomy" id="1219375"/>
    <lineage>
        <taxon>Bacteria</taxon>
        <taxon>Pseudomonadati</taxon>
        <taxon>Pseudomonadota</taxon>
        <taxon>Gammaproteobacteria</taxon>
        <taxon>Lysobacterales</taxon>
        <taxon>Lysobacteraceae</taxon>
        <taxon>Xanthomonas</taxon>
    </lineage>
</organism>
<sequence>MSGLFAIGVLGLVLTERLPAAIALWYAATSIAALIAYRLDKTAATRGQRRTPEATLHAIALLGGWPGALLAQSLFRHKTVKTSFQIAFWISALANAAVLAWAVYLAR</sequence>
<evidence type="ECO:0000313" key="2">
    <source>
        <dbReference type="EMBL" id="MCC4618870.1"/>
    </source>
</evidence>
<reference evidence="2 3" key="1">
    <citation type="submission" date="2021-10" db="EMBL/GenBank/DDBJ databases">
        <title>Genome sequencing of Xanthomonas strains from NCPPB.</title>
        <authorList>
            <person name="Hussein R."/>
            <person name="Harrison J."/>
            <person name="Studholme D.J."/>
            <person name="Vicente J."/>
            <person name="Grant M."/>
        </authorList>
    </citation>
    <scope>NUCLEOTIDE SEQUENCE [LARGE SCALE GENOMIC DNA]</scope>
    <source>
        <strain evidence="2 3">NCPPB 101</strain>
    </source>
</reference>
<evidence type="ECO:0000313" key="3">
    <source>
        <dbReference type="Proteomes" id="UP001199206"/>
    </source>
</evidence>
<accession>A0ABS8HCG2</accession>
<dbReference type="EMBL" id="JAJGQJ010000002">
    <property type="protein sequence ID" value="MCC4618870.1"/>
    <property type="molecule type" value="Genomic_DNA"/>
</dbReference>
<keyword evidence="1" id="KW-0472">Membrane</keyword>
<dbReference type="Pfam" id="PF06961">
    <property type="entry name" value="DUF1294"/>
    <property type="match status" value="1"/>
</dbReference>
<gene>
    <name evidence="2" type="ORF">LL965_01800</name>
</gene>